<evidence type="ECO:0000256" key="4">
    <source>
        <dbReference type="ARBA" id="ARBA00022946"/>
    </source>
</evidence>
<dbReference type="Gene3D" id="3.10.129.10">
    <property type="entry name" value="Hotdog Thioesterase"/>
    <property type="match status" value="2"/>
</dbReference>
<dbReference type="EMBL" id="JAEAOA010000387">
    <property type="protein sequence ID" value="KAK3598409.1"/>
    <property type="molecule type" value="Genomic_DNA"/>
</dbReference>
<dbReference type="GO" id="GO:0006637">
    <property type="term" value="P:acyl-CoA metabolic process"/>
    <property type="evidence" value="ECO:0007669"/>
    <property type="project" value="TreeGrafter"/>
</dbReference>
<organism evidence="6 7">
    <name type="scientific">Potamilus streckersoni</name>
    <dbReference type="NCBI Taxonomy" id="2493646"/>
    <lineage>
        <taxon>Eukaryota</taxon>
        <taxon>Metazoa</taxon>
        <taxon>Spiralia</taxon>
        <taxon>Lophotrochozoa</taxon>
        <taxon>Mollusca</taxon>
        <taxon>Bivalvia</taxon>
        <taxon>Autobranchia</taxon>
        <taxon>Heteroconchia</taxon>
        <taxon>Palaeoheterodonta</taxon>
        <taxon>Unionida</taxon>
        <taxon>Unionoidea</taxon>
        <taxon>Unionidae</taxon>
        <taxon>Ambleminae</taxon>
        <taxon>Lampsilini</taxon>
        <taxon>Potamilus</taxon>
    </lineage>
</organism>
<sequence>MASWLNQIVQHFCRKTHFHGRYFCHYSGSKKLHGVARATSFELGSLHRKKQECKCCASSYAMQDTLNEVTIPIKSDPTLRQRCKLYQRSAIWASIFKNMSIFAKTICYSHNQNPCGESPRAPMLIFPRNVEKLELGHISGWYDLILTGMVTWTGQEFMEITLELYKDKGGYREWCLSTRMLLEARDPSTGEPVMVKNIVPKGKEEVKRFQQTEYRQDQIRKQTSNVPRRQYPLVAKHARIGSILKEVNTDITTNYKIIQPSINEQENILLKKFPGGFQMEKAMEMAFETANKFTGHKENLMMVYIDYIDIHRPVSVLSSWKLTSQVVYTRKQCFQVAVMVEELDKCNKDNEPVSNFLFTFKSSLPGVPVVIPWKMTMEMRHLDYRAQE</sequence>
<keyword evidence="2" id="KW-0677">Repeat</keyword>
<evidence type="ECO:0000313" key="6">
    <source>
        <dbReference type="EMBL" id="KAK3598409.1"/>
    </source>
</evidence>
<accession>A0AAE0W282</accession>
<dbReference type="SUPFAM" id="SSF54637">
    <property type="entry name" value="Thioesterase/thiol ester dehydrase-isomerase"/>
    <property type="match status" value="2"/>
</dbReference>
<dbReference type="GO" id="GO:0047617">
    <property type="term" value="F:fatty acyl-CoA hydrolase activity"/>
    <property type="evidence" value="ECO:0007669"/>
    <property type="project" value="TreeGrafter"/>
</dbReference>
<dbReference type="PANTHER" id="PTHR12655">
    <property type="entry name" value="ACYL-COA THIOESTERASE"/>
    <property type="match status" value="1"/>
</dbReference>
<evidence type="ECO:0000256" key="1">
    <source>
        <dbReference type="ARBA" id="ARBA00010458"/>
    </source>
</evidence>
<dbReference type="GO" id="GO:0005739">
    <property type="term" value="C:mitochondrion"/>
    <property type="evidence" value="ECO:0007669"/>
    <property type="project" value="TreeGrafter"/>
</dbReference>
<reference evidence="6" key="1">
    <citation type="journal article" date="2021" name="Genome Biol. Evol.">
        <title>A High-Quality Reference Genome for a Parasitic Bivalve with Doubly Uniparental Inheritance (Bivalvia: Unionida).</title>
        <authorList>
            <person name="Smith C.H."/>
        </authorList>
    </citation>
    <scope>NUCLEOTIDE SEQUENCE</scope>
    <source>
        <strain evidence="6">CHS0354</strain>
    </source>
</reference>
<comment type="caution">
    <text evidence="6">The sequence shown here is derived from an EMBL/GenBank/DDBJ whole genome shotgun (WGS) entry which is preliminary data.</text>
</comment>
<reference evidence="6" key="3">
    <citation type="submission" date="2023-05" db="EMBL/GenBank/DDBJ databases">
        <authorList>
            <person name="Smith C.H."/>
        </authorList>
    </citation>
    <scope>NUCLEOTIDE SEQUENCE</scope>
    <source>
        <strain evidence="6">CHS0354</strain>
        <tissue evidence="6">Mantle</tissue>
    </source>
</reference>
<comment type="similarity">
    <text evidence="1">Belongs to the acyl coenzyme A hydrolase family.</text>
</comment>
<evidence type="ECO:0000313" key="7">
    <source>
        <dbReference type="Proteomes" id="UP001195483"/>
    </source>
</evidence>
<keyword evidence="3" id="KW-0378">Hydrolase</keyword>
<dbReference type="InterPro" id="IPR033120">
    <property type="entry name" value="HOTDOG_ACOT"/>
</dbReference>
<gene>
    <name evidence="6" type="ORF">CHS0354_005503</name>
</gene>
<dbReference type="PROSITE" id="PS51770">
    <property type="entry name" value="HOTDOG_ACOT"/>
    <property type="match status" value="1"/>
</dbReference>
<evidence type="ECO:0000259" key="5">
    <source>
        <dbReference type="PROSITE" id="PS51770"/>
    </source>
</evidence>
<protein>
    <recommendedName>
        <fullName evidence="5">HotDog ACOT-type domain-containing protein</fullName>
    </recommendedName>
</protein>
<keyword evidence="7" id="KW-1185">Reference proteome</keyword>
<proteinExistence type="inferred from homology"/>
<evidence type="ECO:0000256" key="2">
    <source>
        <dbReference type="ARBA" id="ARBA00022737"/>
    </source>
</evidence>
<evidence type="ECO:0000256" key="3">
    <source>
        <dbReference type="ARBA" id="ARBA00022801"/>
    </source>
</evidence>
<name>A0AAE0W282_9BIVA</name>
<feature type="domain" description="HotDog ACOT-type" evidence="5">
    <location>
        <begin position="248"/>
        <end position="366"/>
    </location>
</feature>
<reference evidence="6" key="2">
    <citation type="journal article" date="2021" name="Genome Biol. Evol.">
        <title>Developing a high-quality reference genome for a parasitic bivalve with doubly uniparental inheritance (Bivalvia: Unionida).</title>
        <authorList>
            <person name="Smith C.H."/>
        </authorList>
    </citation>
    <scope>NUCLEOTIDE SEQUENCE</scope>
    <source>
        <strain evidence="6">CHS0354</strain>
        <tissue evidence="6">Mantle</tissue>
    </source>
</reference>
<keyword evidence="4" id="KW-0809">Transit peptide</keyword>
<dbReference type="Proteomes" id="UP001195483">
    <property type="component" value="Unassembled WGS sequence"/>
</dbReference>
<dbReference type="InterPro" id="IPR029069">
    <property type="entry name" value="HotDog_dom_sf"/>
</dbReference>
<dbReference type="PANTHER" id="PTHR12655:SF0">
    <property type="entry name" value="ACYL-COENZYME A THIOESTERASE 9, MITOCHONDRIAL"/>
    <property type="match status" value="1"/>
</dbReference>
<dbReference type="AlphaFoldDB" id="A0AAE0W282"/>